<dbReference type="eggNOG" id="KOG1383">
    <property type="taxonomic scope" value="Eukaryota"/>
</dbReference>
<dbReference type="PANTHER" id="PTHR42735">
    <property type="match status" value="1"/>
</dbReference>
<dbReference type="EMBL" id="GG666565">
    <property type="protein sequence ID" value="EEN54539.1"/>
    <property type="molecule type" value="Genomic_DNA"/>
</dbReference>
<dbReference type="STRING" id="7739.C3YZ31"/>
<dbReference type="AlphaFoldDB" id="C3YZ31"/>
<dbReference type="PANTHER" id="PTHR42735:SF9">
    <property type="entry name" value="SPHINGOSINE-1-PHOSPHATE LYASE"/>
    <property type="match status" value="1"/>
</dbReference>
<evidence type="ECO:0000256" key="3">
    <source>
        <dbReference type="ARBA" id="ARBA00023239"/>
    </source>
</evidence>
<name>C3YZ31_BRAFL</name>
<keyword evidence="2" id="KW-0663">Pyridoxal phosphate</keyword>
<evidence type="ECO:0000256" key="2">
    <source>
        <dbReference type="ARBA" id="ARBA00022898"/>
    </source>
</evidence>
<organism>
    <name type="scientific">Branchiostoma floridae</name>
    <name type="common">Florida lancelet</name>
    <name type="synonym">Amphioxus</name>
    <dbReference type="NCBI Taxonomy" id="7739"/>
    <lineage>
        <taxon>Eukaryota</taxon>
        <taxon>Metazoa</taxon>
        <taxon>Chordata</taxon>
        <taxon>Cephalochordata</taxon>
        <taxon>Leptocardii</taxon>
        <taxon>Amphioxiformes</taxon>
        <taxon>Branchiostomatidae</taxon>
        <taxon>Branchiostoma</taxon>
    </lineage>
</organism>
<evidence type="ECO:0000313" key="4">
    <source>
        <dbReference type="EMBL" id="EEN54539.1"/>
    </source>
</evidence>
<dbReference type="Gene3D" id="3.90.1150.10">
    <property type="entry name" value="Aspartate Aminotransferase, domain 1"/>
    <property type="match status" value="1"/>
</dbReference>
<accession>C3YZ31</accession>
<comment type="cofactor">
    <cofactor evidence="1">
        <name>pyridoxal 5'-phosphate</name>
        <dbReference type="ChEBI" id="CHEBI:597326"/>
    </cofactor>
</comment>
<dbReference type="InParanoid" id="C3YZ31"/>
<gene>
    <name evidence="4" type="ORF">BRAFLDRAFT_66906</name>
</gene>
<keyword evidence="3" id="KW-0456">Lyase</keyword>
<sequence>MMFAVSCPIQGLCILGEPHMTAFAIGSKGINILALADEMESKGWRMERTQNPNGLHCTVMPSHTNVRDKFVEDLTAAAEYVKVSVEHHVQEDLSMFLCARDFSLLKTREHRT</sequence>
<reference evidence="4" key="1">
    <citation type="journal article" date="2008" name="Nature">
        <title>The amphioxus genome and the evolution of the chordate karyotype.</title>
        <authorList>
            <consortium name="US DOE Joint Genome Institute (JGI-PGF)"/>
            <person name="Putnam N.H."/>
            <person name="Butts T."/>
            <person name="Ferrier D.E.K."/>
            <person name="Furlong R.F."/>
            <person name="Hellsten U."/>
            <person name="Kawashima T."/>
            <person name="Robinson-Rechavi M."/>
            <person name="Shoguchi E."/>
            <person name="Terry A."/>
            <person name="Yu J.-K."/>
            <person name="Benito-Gutierrez E.L."/>
            <person name="Dubchak I."/>
            <person name="Garcia-Fernandez J."/>
            <person name="Gibson-Brown J.J."/>
            <person name="Grigoriev I.V."/>
            <person name="Horton A.C."/>
            <person name="de Jong P.J."/>
            <person name="Jurka J."/>
            <person name="Kapitonov V.V."/>
            <person name="Kohara Y."/>
            <person name="Kuroki Y."/>
            <person name="Lindquist E."/>
            <person name="Lucas S."/>
            <person name="Osoegawa K."/>
            <person name="Pennacchio L.A."/>
            <person name="Salamov A.A."/>
            <person name="Satou Y."/>
            <person name="Sauka-Spengler T."/>
            <person name="Schmutz J."/>
            <person name="Shin-I T."/>
            <person name="Toyoda A."/>
            <person name="Bronner-Fraser M."/>
            <person name="Fujiyama A."/>
            <person name="Holland L.Z."/>
            <person name="Holland P.W.H."/>
            <person name="Satoh N."/>
            <person name="Rokhsar D.S."/>
        </authorList>
    </citation>
    <scope>NUCLEOTIDE SEQUENCE [LARGE SCALE GENOMIC DNA]</scope>
    <source>
        <strain evidence="4">S238N-H82</strain>
        <tissue evidence="4">Testes</tissue>
    </source>
</reference>
<dbReference type="InterPro" id="IPR015422">
    <property type="entry name" value="PyrdxlP-dep_Trfase_small"/>
</dbReference>
<evidence type="ECO:0000256" key="1">
    <source>
        <dbReference type="ARBA" id="ARBA00001933"/>
    </source>
</evidence>
<proteinExistence type="predicted"/>
<protein>
    <submittedName>
        <fullName evidence="4">Uncharacterized protein</fullName>
    </submittedName>
</protein>
<dbReference type="InterPro" id="IPR050477">
    <property type="entry name" value="GrpII_AminoAcid_Decarb"/>
</dbReference>